<dbReference type="SMR" id="A0A151G206"/>
<dbReference type="GO" id="GO:0009341">
    <property type="term" value="C:beta-galactosidase complex"/>
    <property type="evidence" value="ECO:0007669"/>
    <property type="project" value="InterPro"/>
</dbReference>
<name>A0A151G206_LACPN</name>
<feature type="binding site" evidence="8">
    <location>
        <position position="152"/>
    </location>
    <ligand>
        <name>substrate</name>
    </ligand>
</feature>
<dbReference type="CDD" id="cd03143">
    <property type="entry name" value="A4_beta-galactosidase_middle_domain"/>
    <property type="match status" value="1"/>
</dbReference>
<dbReference type="KEGG" id="lpb:SH83_14360"/>
<feature type="binding site" evidence="9">
    <location>
        <position position="160"/>
    </location>
    <ligand>
        <name>Zn(2+)</name>
        <dbReference type="ChEBI" id="CHEBI:29105"/>
    </ligand>
</feature>
<gene>
    <name evidence="13" type="ORF">Lp19_0698</name>
</gene>
<feature type="domain" description="Beta-galactosidase trimerisation" evidence="11">
    <location>
        <begin position="407"/>
        <end position="612"/>
    </location>
</feature>
<dbReference type="GO" id="GO:0006012">
    <property type="term" value="P:galactose metabolic process"/>
    <property type="evidence" value="ECO:0007669"/>
    <property type="project" value="InterPro"/>
</dbReference>
<dbReference type="EC" id="3.2.1.23" evidence="3 6"/>
<evidence type="ECO:0000256" key="7">
    <source>
        <dbReference type="PIRSR" id="PIRSR001084-1"/>
    </source>
</evidence>
<dbReference type="Pfam" id="PF02449">
    <property type="entry name" value="Glyco_hydro_42"/>
    <property type="match status" value="1"/>
</dbReference>
<reference evidence="13 14" key="1">
    <citation type="submission" date="2016-03" db="EMBL/GenBank/DDBJ databases">
        <title>Comparative genomics of 54 Lactobacillus plantarum strains reveals genomic uncoupling from niche constraints.</title>
        <authorList>
            <person name="Martino M.E."/>
        </authorList>
    </citation>
    <scope>NUCLEOTIDE SEQUENCE [LARGE SCALE GENOMIC DNA]</scope>
    <source>
        <strain evidence="13 14">19.1</strain>
    </source>
</reference>
<keyword evidence="5 6" id="KW-0326">Glycosidase</keyword>
<dbReference type="PATRIC" id="fig|1590.144.peg.2987"/>
<dbReference type="GO" id="GO:0004565">
    <property type="term" value="F:beta-galactosidase activity"/>
    <property type="evidence" value="ECO:0007669"/>
    <property type="project" value="UniProtKB-EC"/>
</dbReference>
<dbReference type="EMBL" id="LUXM01000018">
    <property type="protein sequence ID" value="KZU96722.1"/>
    <property type="molecule type" value="Genomic_DNA"/>
</dbReference>
<dbReference type="GeneID" id="77216512"/>
<proteinExistence type="inferred from homology"/>
<evidence type="ECO:0000259" key="11">
    <source>
        <dbReference type="Pfam" id="PF08532"/>
    </source>
</evidence>
<dbReference type="InterPro" id="IPR013738">
    <property type="entry name" value="Beta_galactosidase_Trimer"/>
</dbReference>
<evidence type="ECO:0000256" key="2">
    <source>
        <dbReference type="ARBA" id="ARBA00005940"/>
    </source>
</evidence>
<dbReference type="Pfam" id="PF08533">
    <property type="entry name" value="Glyco_hydro_42C"/>
    <property type="match status" value="1"/>
</dbReference>
<dbReference type="SUPFAM" id="SSF52317">
    <property type="entry name" value="Class I glutamine amidotransferase-like"/>
    <property type="match status" value="1"/>
</dbReference>
<protein>
    <recommendedName>
        <fullName evidence="3 6">Beta-galactosidase</fullName>
        <shortName evidence="6">Beta-gal</shortName>
        <ecNumber evidence="3 6">3.2.1.23</ecNumber>
    </recommendedName>
</protein>
<comment type="similarity">
    <text evidence="2 6">Belongs to the glycosyl hydrolase 42 family.</text>
</comment>
<dbReference type="InterPro" id="IPR029062">
    <property type="entry name" value="Class_I_gatase-like"/>
</dbReference>
<dbReference type="Pfam" id="PF08532">
    <property type="entry name" value="Glyco_hydro_42M"/>
    <property type="match status" value="1"/>
</dbReference>
<dbReference type="Gene3D" id="3.40.50.880">
    <property type="match status" value="1"/>
</dbReference>
<sequence>MSNPLKTTEFLHGGDYNPDQWLDQPEVIKQDFKAFKAAKLNTVTLGIFAWDKLEPAEGQYDFSWLDQIFDRAEAQGTKIILSTPSGARPRWLAEKYPEVLRVNEHGQRNQFGERHNHCYTSPVYREKVQMINQKLAERYGQRPSLLLWHISNEYGGACYCDLCQQAFRHWVQKKYQTLANLNHAYCGAFWSHDYTSWDQVQAPSPLGDTNVMGLNLDWHRFVTDRTIDFFDNEIKPLRALTPNIPVTANFMGGNPSESHVFYDLDYQKFAKHVDIVSWDSYPNWSNGYESTAHLAMKTALMNDVMRSLKHDNYLIMESTPSQVNWHPYNRAKRPGMHEMGSLQQVAHGADSVLYFQLHQSLGASEMFHGAVIANHRGSNTRAFKDVQKVGQDLQSLQAAHGTTRTAAKVAIVFDYDNMWGLDDARNYANETKKYWRTIQEHYQYFWKHDIPVEIIATTDDLTAYDLVIDPMHFMMSAQFATKLKAYVQQGGHLIGTYITGVVDHDFLAYQGDGLADLEATYGIKVQETDTLYPQQHNALTAYHQAYQVNDYCDVVETTTAQVLGTYQKDFYAGTPAVTVNQLGQGAAYYLAARTDTDFLDAFYERLATSLALKPALPVIKANAKVSIQVRENATTRYYFVINFSHRPTTVTLEVPLRQIFENQVVSGKQDLASYGVQVYMMNK</sequence>
<evidence type="ECO:0000259" key="10">
    <source>
        <dbReference type="Pfam" id="PF02449"/>
    </source>
</evidence>
<keyword evidence="4 6" id="KW-0378">Hydrolase</keyword>
<feature type="binding site" evidence="8">
    <location>
        <position position="114"/>
    </location>
    <ligand>
        <name>substrate</name>
    </ligand>
</feature>
<dbReference type="RefSeq" id="WP_044432404.1">
    <property type="nucleotide sequence ID" value="NZ_CAXLKJ010000001.1"/>
</dbReference>
<dbReference type="Gene3D" id="2.60.40.1180">
    <property type="entry name" value="Golgi alpha-mannosidase II"/>
    <property type="match status" value="1"/>
</dbReference>
<evidence type="ECO:0000256" key="9">
    <source>
        <dbReference type="PIRSR" id="PIRSR001084-3"/>
    </source>
</evidence>
<accession>A0A151G206</accession>
<feature type="domain" description="Beta-galactosidase C-terminal" evidence="12">
    <location>
        <begin position="624"/>
        <end position="679"/>
    </location>
</feature>
<evidence type="ECO:0000256" key="6">
    <source>
        <dbReference type="PIRNR" id="PIRNR001084"/>
    </source>
</evidence>
<dbReference type="Proteomes" id="UP000076882">
    <property type="component" value="Unassembled WGS sequence"/>
</dbReference>
<evidence type="ECO:0000256" key="3">
    <source>
        <dbReference type="ARBA" id="ARBA00012756"/>
    </source>
</evidence>
<dbReference type="InterPro" id="IPR013529">
    <property type="entry name" value="Glyco_hydro_42_N"/>
</dbReference>
<feature type="active site" description="Nucleophile" evidence="7">
    <location>
        <position position="317"/>
    </location>
</feature>
<keyword evidence="9" id="KW-0479">Metal-binding</keyword>
<dbReference type="PIRSF" id="PIRSF001084">
    <property type="entry name" value="B-galactosidase"/>
    <property type="match status" value="1"/>
</dbReference>
<feature type="binding site" evidence="9">
    <location>
        <position position="118"/>
    </location>
    <ligand>
        <name>Zn(2+)</name>
        <dbReference type="ChEBI" id="CHEBI:29105"/>
    </ligand>
</feature>
<feature type="domain" description="Glycoside hydrolase family 42 N-terminal" evidence="10">
    <location>
        <begin position="15"/>
        <end position="395"/>
    </location>
</feature>
<keyword evidence="9" id="KW-0862">Zinc</keyword>
<evidence type="ECO:0000256" key="4">
    <source>
        <dbReference type="ARBA" id="ARBA00022801"/>
    </source>
</evidence>
<dbReference type="InterPro" id="IPR017853">
    <property type="entry name" value="GH"/>
</dbReference>
<evidence type="ECO:0000313" key="14">
    <source>
        <dbReference type="Proteomes" id="UP000076882"/>
    </source>
</evidence>
<evidence type="ECO:0000313" key="13">
    <source>
        <dbReference type="EMBL" id="KZU96722.1"/>
    </source>
</evidence>
<dbReference type="SUPFAM" id="SSF51445">
    <property type="entry name" value="(Trans)glycosidases"/>
    <property type="match status" value="1"/>
</dbReference>
<evidence type="ECO:0000256" key="1">
    <source>
        <dbReference type="ARBA" id="ARBA00001412"/>
    </source>
</evidence>
<dbReference type="AlphaFoldDB" id="A0A151G206"/>
<feature type="binding site" evidence="8">
    <location>
        <position position="325"/>
    </location>
    <ligand>
        <name>substrate</name>
    </ligand>
</feature>
<dbReference type="InterPro" id="IPR013780">
    <property type="entry name" value="Glyco_hydro_b"/>
</dbReference>
<feature type="binding site" evidence="9">
    <location>
        <position position="163"/>
    </location>
    <ligand>
        <name>Zn(2+)</name>
        <dbReference type="ChEBI" id="CHEBI:29105"/>
    </ligand>
</feature>
<dbReference type="PANTHER" id="PTHR36447">
    <property type="entry name" value="BETA-GALACTOSIDASE GANA"/>
    <property type="match status" value="1"/>
</dbReference>
<evidence type="ECO:0000256" key="8">
    <source>
        <dbReference type="PIRSR" id="PIRSR001084-2"/>
    </source>
</evidence>
<feature type="active site" description="Proton donor" evidence="7">
    <location>
        <position position="153"/>
    </location>
</feature>
<comment type="catalytic activity">
    <reaction evidence="1 6">
        <text>Hydrolysis of terminal non-reducing beta-D-galactose residues in beta-D-galactosides.</text>
        <dbReference type="EC" id="3.2.1.23"/>
    </reaction>
</comment>
<dbReference type="Gene3D" id="3.20.20.80">
    <property type="entry name" value="Glycosidases"/>
    <property type="match status" value="1"/>
</dbReference>
<organism evidence="13 14">
    <name type="scientific">Lactiplantibacillus plantarum</name>
    <name type="common">Lactobacillus plantarum</name>
    <dbReference type="NCBI Taxonomy" id="1590"/>
    <lineage>
        <taxon>Bacteria</taxon>
        <taxon>Bacillati</taxon>
        <taxon>Bacillota</taxon>
        <taxon>Bacilli</taxon>
        <taxon>Lactobacillales</taxon>
        <taxon>Lactobacillaceae</taxon>
        <taxon>Lactiplantibacillus</taxon>
    </lineage>
</organism>
<dbReference type="PANTHER" id="PTHR36447:SF1">
    <property type="entry name" value="BETA-GALACTOSIDASE GANA"/>
    <property type="match status" value="1"/>
</dbReference>
<evidence type="ECO:0000259" key="12">
    <source>
        <dbReference type="Pfam" id="PF08533"/>
    </source>
</evidence>
<dbReference type="InterPro" id="IPR013739">
    <property type="entry name" value="Beta_galactosidase_C"/>
</dbReference>
<dbReference type="GO" id="GO:0046872">
    <property type="term" value="F:metal ion binding"/>
    <property type="evidence" value="ECO:0007669"/>
    <property type="project" value="UniProtKB-KW"/>
</dbReference>
<comment type="caution">
    <text evidence="13">The sequence shown here is derived from an EMBL/GenBank/DDBJ whole genome shotgun (WGS) entry which is preliminary data.</text>
</comment>
<dbReference type="InterPro" id="IPR003476">
    <property type="entry name" value="Glyco_hydro_42"/>
</dbReference>
<evidence type="ECO:0000256" key="5">
    <source>
        <dbReference type="ARBA" id="ARBA00023295"/>
    </source>
</evidence>
<feature type="binding site" evidence="9">
    <location>
        <position position="158"/>
    </location>
    <ligand>
        <name>Zn(2+)</name>
        <dbReference type="ChEBI" id="CHEBI:29105"/>
    </ligand>
</feature>